<evidence type="ECO:0000256" key="3">
    <source>
        <dbReference type="ARBA" id="ARBA00022764"/>
    </source>
</evidence>
<dbReference type="InterPro" id="IPR050490">
    <property type="entry name" value="Bact_solute-bd_prot1"/>
</dbReference>
<dbReference type="PANTHER" id="PTHR43649">
    <property type="entry name" value="ARABINOSE-BINDING PROTEIN-RELATED"/>
    <property type="match status" value="1"/>
</dbReference>
<dbReference type="Pfam" id="PF01547">
    <property type="entry name" value="SBP_bac_1"/>
    <property type="match status" value="1"/>
</dbReference>
<feature type="signal peptide" evidence="4">
    <location>
        <begin position="1"/>
        <end position="24"/>
    </location>
</feature>
<dbReference type="Proteomes" id="UP001559025">
    <property type="component" value="Unassembled WGS sequence"/>
</dbReference>
<sequence>MIAMTCRAAILATSATFLGTGSLAAQELQYWVYSDFAQGDALALQQEFIAEFEAENPGVKIVISGRGDDDLTSGQIAGAASGTLPDVFMNGLAVGAQLVEVGALANIHDDWMAMPQEFRDQFDADAIASCTPRPEEMYCIPYTGFGEIMYRNLTVLEEAGIDTATPPATWEEWYDQMLKVSESGKYAVPDQTQVFNSVASMYAVRGDKSKWGIDFEARKTLIEPEPMTRVMQMFVDMAPLNSGTSRNDQGTRDLFITNQLAFHVVGPWVNPTYAQAAADSGLKYDFVLVPGGTDGDHGGIKSYEFVSVAPGPNREIAWKFATYITEKNQMARWAKLLSRYNANAAAMADPEVTALPLIVRSVEAVKYAMDVMPPYFEGAVPNCYRSIMTDMASAVADDEYSAEEGAEELIAELNDCLAE</sequence>
<evidence type="ECO:0000256" key="4">
    <source>
        <dbReference type="SAM" id="SignalP"/>
    </source>
</evidence>
<keyword evidence="4" id="KW-0732">Signal</keyword>
<dbReference type="Gene3D" id="3.40.190.10">
    <property type="entry name" value="Periplasmic binding protein-like II"/>
    <property type="match status" value="1"/>
</dbReference>
<organism evidence="5 6">
    <name type="scientific">Neoaquamicrobium sediminum</name>
    <dbReference type="NCBI Taxonomy" id="1849104"/>
    <lineage>
        <taxon>Bacteria</taxon>
        <taxon>Pseudomonadati</taxon>
        <taxon>Pseudomonadota</taxon>
        <taxon>Alphaproteobacteria</taxon>
        <taxon>Hyphomicrobiales</taxon>
        <taxon>Phyllobacteriaceae</taxon>
        <taxon>Neoaquamicrobium</taxon>
    </lineage>
</organism>
<keyword evidence="6" id="KW-1185">Reference proteome</keyword>
<comment type="caution">
    <text evidence="5">The sequence shown here is derived from an EMBL/GenBank/DDBJ whole genome shotgun (WGS) entry which is preliminary data.</text>
</comment>
<accession>A0ABV3WRB3</accession>
<evidence type="ECO:0000313" key="6">
    <source>
        <dbReference type="Proteomes" id="UP001559025"/>
    </source>
</evidence>
<dbReference type="PANTHER" id="PTHR43649:SF12">
    <property type="entry name" value="DIACETYLCHITOBIOSE BINDING PROTEIN DASA"/>
    <property type="match status" value="1"/>
</dbReference>
<reference evidence="5 6" key="1">
    <citation type="submission" date="2024-01" db="EMBL/GenBank/DDBJ databases">
        <title>New evidence supports the origin of RcGTA from prophage.</title>
        <authorList>
            <person name="Xu Y."/>
            <person name="Liu B."/>
            <person name="Chen F."/>
        </authorList>
    </citation>
    <scope>NUCLEOTIDE SEQUENCE [LARGE SCALE GENOMIC DNA]</scope>
    <source>
        <strain evidence="5 6">CBW1107-2</strain>
    </source>
</reference>
<name>A0ABV3WRB3_9HYPH</name>
<dbReference type="InterPro" id="IPR006059">
    <property type="entry name" value="SBP"/>
</dbReference>
<dbReference type="RefSeq" id="WP_368802402.1">
    <property type="nucleotide sequence ID" value="NZ_JAZHFV010000002.1"/>
</dbReference>
<feature type="chain" id="PRO_5047458732" evidence="4">
    <location>
        <begin position="25"/>
        <end position="419"/>
    </location>
</feature>
<keyword evidence="3" id="KW-0574">Periplasm</keyword>
<comment type="subcellular location">
    <subcellularLocation>
        <location evidence="1">Periplasm</location>
    </subcellularLocation>
</comment>
<evidence type="ECO:0000256" key="1">
    <source>
        <dbReference type="ARBA" id="ARBA00004418"/>
    </source>
</evidence>
<evidence type="ECO:0000313" key="5">
    <source>
        <dbReference type="EMBL" id="MEX4007201.1"/>
    </source>
</evidence>
<proteinExistence type="inferred from homology"/>
<comment type="similarity">
    <text evidence="2">Belongs to the bacterial solute-binding protein 1 family.</text>
</comment>
<gene>
    <name evidence="5" type="ORF">V1479_07790</name>
</gene>
<dbReference type="SUPFAM" id="SSF53850">
    <property type="entry name" value="Periplasmic binding protein-like II"/>
    <property type="match status" value="1"/>
</dbReference>
<dbReference type="EMBL" id="JAZHFV010000002">
    <property type="protein sequence ID" value="MEX4007201.1"/>
    <property type="molecule type" value="Genomic_DNA"/>
</dbReference>
<evidence type="ECO:0000256" key="2">
    <source>
        <dbReference type="ARBA" id="ARBA00008520"/>
    </source>
</evidence>
<protein>
    <submittedName>
        <fullName evidence="5">Extracellular solute-binding protein</fullName>
    </submittedName>
</protein>